<dbReference type="RefSeq" id="WP_348391413.1">
    <property type="nucleotide sequence ID" value="NZ_CP134145.1"/>
</dbReference>
<keyword evidence="1" id="KW-0812">Transmembrane</keyword>
<sequence>MDDLVAGQFVEEQRMALMLSLASSLAINVYMVRRVSFRINTWINVPICLLVFLAAIAWLTVSGNAIKVARAKLIKALHYE</sequence>
<organism evidence="2 3">
    <name type="scientific">Thalassotalea psychrophila</name>
    <dbReference type="NCBI Taxonomy" id="3065647"/>
    <lineage>
        <taxon>Bacteria</taxon>
        <taxon>Pseudomonadati</taxon>
        <taxon>Pseudomonadota</taxon>
        <taxon>Gammaproteobacteria</taxon>
        <taxon>Alteromonadales</taxon>
        <taxon>Colwelliaceae</taxon>
        <taxon>Thalassotalea</taxon>
    </lineage>
</organism>
<evidence type="ECO:0000313" key="3">
    <source>
        <dbReference type="Proteomes" id="UP001258994"/>
    </source>
</evidence>
<reference evidence="3" key="1">
    <citation type="submission" date="2023-09" db="EMBL/GenBank/DDBJ databases">
        <authorList>
            <person name="Li S."/>
            <person name="Li X."/>
            <person name="Zhang C."/>
            <person name="Zhao Z."/>
        </authorList>
    </citation>
    <scope>NUCLEOTIDE SEQUENCE [LARGE SCALE GENOMIC DNA]</scope>
    <source>
        <strain evidence="3">SQ149</strain>
    </source>
</reference>
<evidence type="ECO:0000313" key="2">
    <source>
        <dbReference type="EMBL" id="WNC72294.1"/>
    </source>
</evidence>
<proteinExistence type="predicted"/>
<feature type="transmembrane region" description="Helical" evidence="1">
    <location>
        <begin position="39"/>
        <end position="61"/>
    </location>
</feature>
<dbReference type="EMBL" id="CP134145">
    <property type="protein sequence ID" value="WNC72294.1"/>
    <property type="molecule type" value="Genomic_DNA"/>
</dbReference>
<protein>
    <submittedName>
        <fullName evidence="2">Uncharacterized protein</fullName>
    </submittedName>
</protein>
<name>A0ABY9TUP5_9GAMM</name>
<keyword evidence="3" id="KW-1185">Reference proteome</keyword>
<keyword evidence="1" id="KW-0472">Membrane</keyword>
<accession>A0ABY9TUP5</accession>
<keyword evidence="1" id="KW-1133">Transmembrane helix</keyword>
<dbReference type="Proteomes" id="UP001258994">
    <property type="component" value="Chromosome"/>
</dbReference>
<gene>
    <name evidence="2" type="ORF">RGQ13_19580</name>
</gene>
<evidence type="ECO:0000256" key="1">
    <source>
        <dbReference type="SAM" id="Phobius"/>
    </source>
</evidence>
<feature type="transmembrane region" description="Helical" evidence="1">
    <location>
        <begin position="15"/>
        <end position="32"/>
    </location>
</feature>